<dbReference type="GO" id="GO:0032259">
    <property type="term" value="P:methylation"/>
    <property type="evidence" value="ECO:0007669"/>
    <property type="project" value="UniProtKB-KW"/>
</dbReference>
<dbReference type="InterPro" id="IPR013216">
    <property type="entry name" value="Methyltransf_11"/>
</dbReference>
<dbReference type="OrthoDB" id="3636702at2"/>
<reference evidence="2 3" key="1">
    <citation type="submission" date="2018-12" db="EMBL/GenBank/DDBJ databases">
        <title>Amycolatopsis eburnea sp. nov. actinomycete associate with arbuscular mycorrhiza fungal spore.</title>
        <authorList>
            <person name="Lumyong S."/>
            <person name="Chaiya L."/>
        </authorList>
    </citation>
    <scope>NUCLEOTIDE SEQUENCE [LARGE SCALE GENOMIC DNA]</scope>
    <source>
        <strain evidence="2 3">GLM-1</strain>
    </source>
</reference>
<comment type="caution">
    <text evidence="2">The sequence shown here is derived from an EMBL/GenBank/DDBJ whole genome shotgun (WGS) entry which is preliminary data.</text>
</comment>
<dbReference type="CDD" id="cd02440">
    <property type="entry name" value="AdoMet_MTases"/>
    <property type="match status" value="1"/>
</dbReference>
<feature type="domain" description="Methyltransferase type 11" evidence="1">
    <location>
        <begin position="33"/>
        <end position="123"/>
    </location>
</feature>
<dbReference type="Pfam" id="PF08241">
    <property type="entry name" value="Methyltransf_11"/>
    <property type="match status" value="1"/>
</dbReference>
<keyword evidence="2" id="KW-0808">Transferase</keyword>
<evidence type="ECO:0000313" key="3">
    <source>
        <dbReference type="Proteomes" id="UP000267081"/>
    </source>
</evidence>
<keyword evidence="2" id="KW-0489">Methyltransferase</keyword>
<evidence type="ECO:0000259" key="1">
    <source>
        <dbReference type="Pfam" id="PF08241"/>
    </source>
</evidence>
<organism evidence="2 3">
    <name type="scientific">Amycolatopsis eburnea</name>
    <dbReference type="NCBI Taxonomy" id="2267691"/>
    <lineage>
        <taxon>Bacteria</taxon>
        <taxon>Bacillati</taxon>
        <taxon>Actinomycetota</taxon>
        <taxon>Actinomycetes</taxon>
        <taxon>Pseudonocardiales</taxon>
        <taxon>Pseudonocardiaceae</taxon>
        <taxon>Amycolatopsis</taxon>
    </lineage>
</organism>
<gene>
    <name evidence="2" type="ORF">EIY87_29545</name>
</gene>
<sequence>MSTLLALLDAFDDRPEARDLRELTYRDLGTTVVDVGCGGGRAVGELAARGVRAIGVDLNAAMVEAAAERWPAGEFHVADAASLPLPDGSVTGYRADKVLHTLADPGQAVGEARRVLAPGGRAVLTGQDWDTVLIDSDDPARTRALVHARADRVPSPRVARRYRNLLLDNGFTDVTVEVRTAVWTDGACLPMLADLGGDGAWLDEQATRAREDRLFVAIPFVVAAGVRRQ</sequence>
<keyword evidence="3" id="KW-1185">Reference proteome</keyword>
<dbReference type="EMBL" id="RSEC01000058">
    <property type="protein sequence ID" value="RSD13826.1"/>
    <property type="molecule type" value="Genomic_DNA"/>
</dbReference>
<dbReference type="Proteomes" id="UP000267081">
    <property type="component" value="Unassembled WGS sequence"/>
</dbReference>
<dbReference type="RefSeq" id="WP_125313102.1">
    <property type="nucleotide sequence ID" value="NZ_RSEC01000058.1"/>
</dbReference>
<dbReference type="AlphaFoldDB" id="A0A3R9F3J6"/>
<dbReference type="Gene3D" id="3.40.50.150">
    <property type="entry name" value="Vaccinia Virus protein VP39"/>
    <property type="match status" value="1"/>
</dbReference>
<dbReference type="InterPro" id="IPR029063">
    <property type="entry name" value="SAM-dependent_MTases_sf"/>
</dbReference>
<dbReference type="PANTHER" id="PTHR43591:SF24">
    <property type="entry name" value="2-METHOXY-6-POLYPRENYL-1,4-BENZOQUINOL METHYLASE, MITOCHONDRIAL"/>
    <property type="match status" value="1"/>
</dbReference>
<name>A0A3R9F3J6_9PSEU</name>
<evidence type="ECO:0000313" key="2">
    <source>
        <dbReference type="EMBL" id="RSD13826.1"/>
    </source>
</evidence>
<accession>A0A3R9F3J6</accession>
<proteinExistence type="predicted"/>
<dbReference type="SUPFAM" id="SSF53335">
    <property type="entry name" value="S-adenosyl-L-methionine-dependent methyltransferases"/>
    <property type="match status" value="1"/>
</dbReference>
<dbReference type="GO" id="GO:0008757">
    <property type="term" value="F:S-adenosylmethionine-dependent methyltransferase activity"/>
    <property type="evidence" value="ECO:0007669"/>
    <property type="project" value="InterPro"/>
</dbReference>
<dbReference type="PANTHER" id="PTHR43591">
    <property type="entry name" value="METHYLTRANSFERASE"/>
    <property type="match status" value="1"/>
</dbReference>
<protein>
    <submittedName>
        <fullName evidence="2">Methyltransferase domain-containing protein</fullName>
    </submittedName>
</protein>